<comment type="caution">
    <text evidence="8">The sequence shown here is derived from an EMBL/GenBank/DDBJ whole genome shotgun (WGS) entry which is preliminary data.</text>
</comment>
<evidence type="ECO:0000256" key="2">
    <source>
        <dbReference type="ARBA" id="ARBA00022670"/>
    </source>
</evidence>
<organism evidence="8 9">
    <name type="scientific">Hoyosella altamirensis</name>
    <dbReference type="NCBI Taxonomy" id="616997"/>
    <lineage>
        <taxon>Bacteria</taxon>
        <taxon>Bacillati</taxon>
        <taxon>Actinomycetota</taxon>
        <taxon>Actinomycetes</taxon>
        <taxon>Mycobacteriales</taxon>
        <taxon>Hoyosellaceae</taxon>
        <taxon>Hoyosella</taxon>
    </lineage>
</organism>
<evidence type="ECO:0000256" key="1">
    <source>
        <dbReference type="ARBA" id="ARBA00010541"/>
    </source>
</evidence>
<keyword evidence="6" id="KW-0472">Membrane</keyword>
<dbReference type="EC" id="3.4.21.-" evidence="8"/>
<evidence type="ECO:0000256" key="3">
    <source>
        <dbReference type="ARBA" id="ARBA00022801"/>
    </source>
</evidence>
<accession>A0A839RID4</accession>
<dbReference type="Gene3D" id="2.30.42.10">
    <property type="match status" value="1"/>
</dbReference>
<dbReference type="RefSeq" id="WP_064439577.1">
    <property type="nucleotide sequence ID" value="NZ_BDDI01000005.1"/>
</dbReference>
<dbReference type="InterPro" id="IPR001940">
    <property type="entry name" value="Peptidase_S1C"/>
</dbReference>
<comment type="similarity">
    <text evidence="1">Belongs to the peptidase S1C family.</text>
</comment>
<dbReference type="InterPro" id="IPR009003">
    <property type="entry name" value="Peptidase_S1_PA"/>
</dbReference>
<dbReference type="SMART" id="SM00228">
    <property type="entry name" value="PDZ"/>
    <property type="match status" value="1"/>
</dbReference>
<evidence type="ECO:0000313" key="9">
    <source>
        <dbReference type="Proteomes" id="UP000567922"/>
    </source>
</evidence>
<dbReference type="FunFam" id="2.40.10.10:FF:000001">
    <property type="entry name" value="Periplasmic serine protease DegS"/>
    <property type="match status" value="1"/>
</dbReference>
<keyword evidence="6" id="KW-0812">Transmembrane</keyword>
<evidence type="ECO:0000256" key="5">
    <source>
        <dbReference type="SAM" id="MobiDB-lite"/>
    </source>
</evidence>
<dbReference type="GO" id="GO:0004252">
    <property type="term" value="F:serine-type endopeptidase activity"/>
    <property type="evidence" value="ECO:0007669"/>
    <property type="project" value="InterPro"/>
</dbReference>
<feature type="region of interest" description="Disordered" evidence="5">
    <location>
        <begin position="1"/>
        <end position="64"/>
    </location>
</feature>
<proteinExistence type="inferred from homology"/>
<dbReference type="PANTHER" id="PTHR43343:SF3">
    <property type="entry name" value="PROTEASE DO-LIKE 8, CHLOROPLASTIC"/>
    <property type="match status" value="1"/>
</dbReference>
<keyword evidence="9" id="KW-1185">Reference proteome</keyword>
<dbReference type="Gene3D" id="2.40.10.10">
    <property type="entry name" value="Trypsin-like serine proteases"/>
    <property type="match status" value="2"/>
</dbReference>
<dbReference type="InterPro" id="IPR043504">
    <property type="entry name" value="Peptidase_S1_PA_chymotrypsin"/>
</dbReference>
<dbReference type="Proteomes" id="UP000567922">
    <property type="component" value="Unassembled WGS sequence"/>
</dbReference>
<evidence type="ECO:0000259" key="7">
    <source>
        <dbReference type="SMART" id="SM00228"/>
    </source>
</evidence>
<keyword evidence="3 8" id="KW-0378">Hydrolase</keyword>
<dbReference type="AlphaFoldDB" id="A0A839RID4"/>
<dbReference type="Pfam" id="PF13365">
    <property type="entry name" value="Trypsin_2"/>
    <property type="match status" value="1"/>
</dbReference>
<keyword evidence="6" id="KW-1133">Transmembrane helix</keyword>
<feature type="transmembrane region" description="Helical" evidence="6">
    <location>
        <begin position="82"/>
        <end position="105"/>
    </location>
</feature>
<dbReference type="SUPFAM" id="SSF50494">
    <property type="entry name" value="Trypsin-like serine proteases"/>
    <property type="match status" value="1"/>
</dbReference>
<dbReference type="InterPro" id="IPR001478">
    <property type="entry name" value="PDZ"/>
</dbReference>
<dbReference type="OrthoDB" id="9758917at2"/>
<evidence type="ECO:0000256" key="6">
    <source>
        <dbReference type="SAM" id="Phobius"/>
    </source>
</evidence>
<reference evidence="8 9" key="1">
    <citation type="submission" date="2020-08" db="EMBL/GenBank/DDBJ databases">
        <title>Sequencing the genomes of 1000 actinobacteria strains.</title>
        <authorList>
            <person name="Klenk H.-P."/>
        </authorList>
    </citation>
    <scope>NUCLEOTIDE SEQUENCE [LARGE SCALE GENOMIC DNA]</scope>
    <source>
        <strain evidence="8 9">DSM 45258</strain>
    </source>
</reference>
<feature type="domain" description="PDZ" evidence="7">
    <location>
        <begin position="344"/>
        <end position="416"/>
    </location>
</feature>
<dbReference type="EMBL" id="JACHWS010000001">
    <property type="protein sequence ID" value="MBB3035873.1"/>
    <property type="molecule type" value="Genomic_DNA"/>
</dbReference>
<feature type="compositionally biased region" description="Basic and acidic residues" evidence="5">
    <location>
        <begin position="1"/>
        <end position="20"/>
    </location>
</feature>
<dbReference type="InterPro" id="IPR051201">
    <property type="entry name" value="Chloro_Bact_Ser_Proteases"/>
</dbReference>
<dbReference type="SUPFAM" id="SSF50156">
    <property type="entry name" value="PDZ domain-like"/>
    <property type="match status" value="1"/>
</dbReference>
<sequence length="434" mass="43577">MSDEQSPRDPRQHGTDEPPRSGDTQRIPAYGDYPGTAPQRHGLGEAPRGYGYPEQGGPRQVGPQYVPAAATERPVRRGKSGLLAGALILALLSGGIGGVVGGYVASRDSGGSSPISAPAVGQGAAAAPEGSVQWAAERIIPSVVMIDVRTQRAQGSGSGVILTSDGLIVTNNHVVAPSGGTVEVSFYDGTTATGTVIAGDPNTDVAVVQVEGRTDLTPATLGSSRDLRVGQDVVAVGSPLGLDGTVTSGIVSALHRPVSATGEGGDQYTVIDAIQTDAAINPGNSGGALVNMDGEIVGINTAIATLGAMPGVNPGSIGLGFSIPIDQARRIADELATTGRAETASLGVFVDMRDPERGALVTEVIAGSAAQDAGIPEGAIITRLDDRIITSAAGLIAAVRAQVPGQTVAITWTDGPGGEERAVDVQLGTQGSTP</sequence>
<evidence type="ECO:0000313" key="8">
    <source>
        <dbReference type="EMBL" id="MBB3035873.1"/>
    </source>
</evidence>
<dbReference type="Pfam" id="PF13180">
    <property type="entry name" value="PDZ_2"/>
    <property type="match status" value="1"/>
</dbReference>
<name>A0A839RID4_9ACTN</name>
<dbReference type="InterPro" id="IPR036034">
    <property type="entry name" value="PDZ_sf"/>
</dbReference>
<keyword evidence="4" id="KW-0720">Serine protease</keyword>
<evidence type="ECO:0000256" key="4">
    <source>
        <dbReference type="ARBA" id="ARBA00022825"/>
    </source>
</evidence>
<protein>
    <submittedName>
        <fullName evidence="8">Putative serine protease PepD</fullName>
        <ecNumber evidence="8">3.4.21.-</ecNumber>
    </submittedName>
</protein>
<dbReference type="PRINTS" id="PR00834">
    <property type="entry name" value="PROTEASES2C"/>
</dbReference>
<dbReference type="PANTHER" id="PTHR43343">
    <property type="entry name" value="PEPTIDASE S12"/>
    <property type="match status" value="1"/>
</dbReference>
<keyword evidence="2 8" id="KW-0645">Protease</keyword>
<dbReference type="GO" id="GO:0006508">
    <property type="term" value="P:proteolysis"/>
    <property type="evidence" value="ECO:0007669"/>
    <property type="project" value="UniProtKB-KW"/>
</dbReference>
<gene>
    <name evidence="8" type="ORF">FHU29_000307</name>
</gene>